<keyword evidence="2" id="KW-1185">Reference proteome</keyword>
<accession>E2B037</accession>
<dbReference type="InParanoid" id="E2B037"/>
<name>E2B037_CAMFO</name>
<evidence type="ECO:0000313" key="2">
    <source>
        <dbReference type="Proteomes" id="UP000000311"/>
    </source>
</evidence>
<proteinExistence type="predicted"/>
<dbReference type="AlphaFoldDB" id="E2B037"/>
<sequence length="187" mass="20833">MQRSTTIAIATPDSPSPSSTLITRNHLLHHETIVNPGTHAAKRTVLALYSTTKDQLLDLTVATMIARVSCDPLPFLPVPSVSAAPSVWQFVLKVVRNYQVKFEMNITIKIGDSVSSIRASLTRYNARWSQRTMIDGAKFLLFSKVTLKLYFSSVQLKIVTAKRLANRIIEICATQNSIFDMKEVPIS</sequence>
<gene>
    <name evidence="1" type="ORF">EAG_06416</name>
</gene>
<evidence type="ECO:0000313" key="1">
    <source>
        <dbReference type="EMBL" id="EFN60963.1"/>
    </source>
</evidence>
<dbReference type="EMBL" id="GL444372">
    <property type="protein sequence ID" value="EFN60963.1"/>
    <property type="molecule type" value="Genomic_DNA"/>
</dbReference>
<dbReference type="Proteomes" id="UP000000311">
    <property type="component" value="Unassembled WGS sequence"/>
</dbReference>
<organism evidence="2">
    <name type="scientific">Camponotus floridanus</name>
    <name type="common">Florida carpenter ant</name>
    <dbReference type="NCBI Taxonomy" id="104421"/>
    <lineage>
        <taxon>Eukaryota</taxon>
        <taxon>Metazoa</taxon>
        <taxon>Ecdysozoa</taxon>
        <taxon>Arthropoda</taxon>
        <taxon>Hexapoda</taxon>
        <taxon>Insecta</taxon>
        <taxon>Pterygota</taxon>
        <taxon>Neoptera</taxon>
        <taxon>Endopterygota</taxon>
        <taxon>Hymenoptera</taxon>
        <taxon>Apocrita</taxon>
        <taxon>Aculeata</taxon>
        <taxon>Formicoidea</taxon>
        <taxon>Formicidae</taxon>
        <taxon>Formicinae</taxon>
        <taxon>Camponotus</taxon>
    </lineage>
</organism>
<reference evidence="1 2" key="1">
    <citation type="journal article" date="2010" name="Science">
        <title>Genomic comparison of the ants Camponotus floridanus and Harpegnathos saltator.</title>
        <authorList>
            <person name="Bonasio R."/>
            <person name="Zhang G."/>
            <person name="Ye C."/>
            <person name="Mutti N.S."/>
            <person name="Fang X."/>
            <person name="Qin N."/>
            <person name="Donahue G."/>
            <person name="Yang P."/>
            <person name="Li Q."/>
            <person name="Li C."/>
            <person name="Zhang P."/>
            <person name="Huang Z."/>
            <person name="Berger S.L."/>
            <person name="Reinberg D."/>
            <person name="Wang J."/>
            <person name="Liebig J."/>
        </authorList>
    </citation>
    <scope>NUCLEOTIDE SEQUENCE [LARGE SCALE GENOMIC DNA]</scope>
    <source>
        <strain evidence="2">C129</strain>
    </source>
</reference>
<protein>
    <submittedName>
        <fullName evidence="1">Uncharacterized protein</fullName>
    </submittedName>
</protein>